<organism evidence="2 3">
    <name type="scientific">Yoonia rhodophyticola</name>
    <dbReference type="NCBI Taxonomy" id="3137370"/>
    <lineage>
        <taxon>Bacteria</taxon>
        <taxon>Pseudomonadati</taxon>
        <taxon>Pseudomonadota</taxon>
        <taxon>Alphaproteobacteria</taxon>
        <taxon>Rhodobacterales</taxon>
        <taxon>Paracoccaceae</taxon>
        <taxon>Yoonia</taxon>
    </lineage>
</organism>
<dbReference type="AlphaFoldDB" id="A0AAN0M8Z3"/>
<dbReference type="EMBL" id="CP151767">
    <property type="protein sequence ID" value="WZU66865.1"/>
    <property type="molecule type" value="Genomic_DNA"/>
</dbReference>
<dbReference type="RefSeq" id="WP_342076185.1">
    <property type="nucleotide sequence ID" value="NZ_CP151767.2"/>
</dbReference>
<proteinExistence type="predicted"/>
<name>A0AAN0M8Z3_9RHOB</name>
<keyword evidence="1" id="KW-1133">Transmembrane helix</keyword>
<dbReference type="KEGG" id="yrh:AABB31_17995"/>
<accession>A0AAN0M8Z3</accession>
<evidence type="ECO:0000313" key="3">
    <source>
        <dbReference type="Proteomes" id="UP001470809"/>
    </source>
</evidence>
<evidence type="ECO:0000313" key="2">
    <source>
        <dbReference type="EMBL" id="WZU66865.1"/>
    </source>
</evidence>
<keyword evidence="1" id="KW-0472">Membrane</keyword>
<evidence type="ECO:0000256" key="1">
    <source>
        <dbReference type="SAM" id="Phobius"/>
    </source>
</evidence>
<dbReference type="Proteomes" id="UP001470809">
    <property type="component" value="Chromosome"/>
</dbReference>
<feature type="transmembrane region" description="Helical" evidence="1">
    <location>
        <begin position="127"/>
        <end position="147"/>
    </location>
</feature>
<sequence length="177" mass="18546">MLARLFKGLHLSRGHKYLALAFAAVIAVASGITLVLMTAIEGENAIPAVSTGNDLWIIVAGGVASGVALFLTRNWMGGAGALGIARAGLAGVLIALVAALIAGTLVSPVYGTLVGPFVLVAEFVAKPWLGVGWFAIIYIAHSLMMMWRAEQQSGPVTYDPRAVSQLSQLSQANLYRR</sequence>
<reference evidence="3" key="1">
    <citation type="submission" date="2024-04" db="EMBL/GenBank/DDBJ databases">
        <title>Phylogenomic analyses of a clade within the roseobacter group suggest taxonomic reassignments of species of the genera Aestuariivita, Citreicella, Loktanella, Nautella, Pelagibaca, Ruegeria, Thalassobius, Thiobacimonas and Tropicibacter, and the proposal o.</title>
        <authorList>
            <person name="Jeon C.O."/>
        </authorList>
    </citation>
    <scope>NUCLEOTIDE SEQUENCE [LARGE SCALE GENOMIC DNA]</scope>
    <source>
        <strain evidence="3">SS1-5</strain>
    </source>
</reference>
<protein>
    <submittedName>
        <fullName evidence="2">Uncharacterized protein</fullName>
    </submittedName>
</protein>
<reference evidence="2 3" key="2">
    <citation type="submission" date="2024-08" db="EMBL/GenBank/DDBJ databases">
        <title>Phylogenomic analyses of a clade within the roseobacter group suggest taxonomic reassignments of species of the genera Aestuariivita, Citreicella, Loktanella, Nautella, Pelagibaca, Ruegeria, Thalassobius, Thiobacimonas and Tropicibacter, and the proposal o.</title>
        <authorList>
            <person name="Jeon C.O."/>
        </authorList>
    </citation>
    <scope>NUCLEOTIDE SEQUENCE [LARGE SCALE GENOMIC DNA]</scope>
    <source>
        <strain evidence="2 3">SS1-5</strain>
    </source>
</reference>
<keyword evidence="1" id="KW-0812">Transmembrane</keyword>
<feature type="transmembrane region" description="Helical" evidence="1">
    <location>
        <begin position="84"/>
        <end position="107"/>
    </location>
</feature>
<gene>
    <name evidence="2" type="ORF">AABB31_17995</name>
</gene>
<keyword evidence="3" id="KW-1185">Reference proteome</keyword>
<feature type="transmembrane region" description="Helical" evidence="1">
    <location>
        <begin position="20"/>
        <end position="40"/>
    </location>
</feature>
<feature type="transmembrane region" description="Helical" evidence="1">
    <location>
        <begin position="55"/>
        <end position="72"/>
    </location>
</feature>